<dbReference type="PROSITE" id="PS00746">
    <property type="entry name" value="NIFH_FRXC_1"/>
    <property type="match status" value="1"/>
</dbReference>
<dbReference type="Pfam" id="PF00142">
    <property type="entry name" value="Fer4_NifH"/>
    <property type="match status" value="1"/>
</dbReference>
<dbReference type="PROSITE" id="PS51257">
    <property type="entry name" value="PROKAR_LIPOPROTEIN"/>
    <property type="match status" value="1"/>
</dbReference>
<dbReference type="PANTHER" id="PTHR42864:SF2">
    <property type="entry name" value="LIGHT-INDEPENDENT PROTOCHLOROPHYLLIDE REDUCTASE IRON-SULFUR ATP-BINDING PROTEIN"/>
    <property type="match status" value="1"/>
</dbReference>
<proteinExistence type="inferred from homology"/>
<keyword evidence="4" id="KW-0547">Nucleotide-binding</keyword>
<dbReference type="GO" id="GO:0016491">
    <property type="term" value="F:oxidoreductase activity"/>
    <property type="evidence" value="ECO:0007669"/>
    <property type="project" value="InterPro"/>
</dbReference>
<comment type="cofactor">
    <cofactor evidence="1">
        <name>[4Fe-4S] cluster</name>
        <dbReference type="ChEBI" id="CHEBI:49883"/>
    </cofactor>
</comment>
<keyword evidence="5" id="KW-0067">ATP-binding</keyword>
<keyword evidence="3" id="KW-0479">Metal-binding</keyword>
<dbReference type="GO" id="GO:0046872">
    <property type="term" value="F:metal ion binding"/>
    <property type="evidence" value="ECO:0007669"/>
    <property type="project" value="UniProtKB-KW"/>
</dbReference>
<dbReference type="AlphaFoldDB" id="A0A7G9YGA0"/>
<protein>
    <submittedName>
        <fullName evidence="8">Ni-sirohydrochlorin a,c-diamide reductive cyclase complex, component CfbC</fullName>
        <ecNumber evidence="8">6.3.3.7</ecNumber>
    </submittedName>
</protein>
<comment type="similarity">
    <text evidence="2">Belongs to the NifH/BchL/ChlL family.</text>
</comment>
<dbReference type="CDD" id="cd02040">
    <property type="entry name" value="NifH"/>
    <property type="match status" value="1"/>
</dbReference>
<keyword evidence="8" id="KW-0436">Ligase</keyword>
<organism evidence="8">
    <name type="scientific">Candidatus Methanogaster sp. ANME-2c ERB4</name>
    <dbReference type="NCBI Taxonomy" id="2759911"/>
    <lineage>
        <taxon>Archaea</taxon>
        <taxon>Methanobacteriati</taxon>
        <taxon>Methanobacteriota</taxon>
        <taxon>Stenosarchaea group</taxon>
        <taxon>Methanomicrobia</taxon>
        <taxon>Methanosarcinales</taxon>
        <taxon>ANME-2 cluster</taxon>
        <taxon>Candidatus Methanogasteraceae</taxon>
        <taxon>Candidatus Methanogaster</taxon>
    </lineage>
</organism>
<dbReference type="NCBIfam" id="NF033200">
    <property type="entry name" value="F430_CfbC"/>
    <property type="match status" value="1"/>
</dbReference>
<dbReference type="PANTHER" id="PTHR42864">
    <property type="entry name" value="LIGHT-INDEPENDENT PROTOCHLOROPHYLLIDE REDUCTASE IRON-SULFUR ATP-BINDING PROTEIN"/>
    <property type="match status" value="1"/>
</dbReference>
<dbReference type="GO" id="GO:0051536">
    <property type="term" value="F:iron-sulfur cluster binding"/>
    <property type="evidence" value="ECO:0007669"/>
    <property type="project" value="UniProtKB-KW"/>
</dbReference>
<evidence type="ECO:0000256" key="2">
    <source>
        <dbReference type="ARBA" id="ARBA00005504"/>
    </source>
</evidence>
<dbReference type="InterPro" id="IPR027417">
    <property type="entry name" value="P-loop_NTPase"/>
</dbReference>
<dbReference type="InterPro" id="IPR000392">
    <property type="entry name" value="NifH/frxC"/>
</dbReference>
<sequence length="265" mass="28281">MYQTRRIAIYGKGGIGKSSTASNVAAACADDGHSVTIIGCDPKSDSSITLLNGRRIPTVMDLMRQGVELSEENVVYEGYKGVKCIEVGGPEPGVGCAGRGIIVAVTELQKITTVLTESDLVIYDVPGDIVCGGFVAPIRKGLVSEAYIISSGEYMPIYAANNICKGLLKLNMPLSGVICNSRNVPREEEIITEFAGSIGSELVAFIPKDDIVQDCERQGFSVLESAPDSAIADVYRKLAKAIMDCEHSAIPAPMEDDSLRELLNM</sequence>
<reference evidence="8" key="1">
    <citation type="submission" date="2020-06" db="EMBL/GenBank/DDBJ databases">
        <title>Unique genomic features of the anaerobic methanotrophic archaea.</title>
        <authorList>
            <person name="Chadwick G.L."/>
            <person name="Skennerton C.T."/>
            <person name="Laso-Perez R."/>
            <person name="Leu A.O."/>
            <person name="Speth D.R."/>
            <person name="Yu H."/>
            <person name="Morgan-Lang C."/>
            <person name="Hatzenpichler R."/>
            <person name="Goudeau D."/>
            <person name="Malmstrom R."/>
            <person name="Brazelton W.J."/>
            <person name="Woyke T."/>
            <person name="Hallam S.J."/>
            <person name="Tyson G.W."/>
            <person name="Wegener G."/>
            <person name="Boetius A."/>
            <person name="Orphan V."/>
        </authorList>
    </citation>
    <scope>NUCLEOTIDE SEQUENCE</scope>
</reference>
<evidence type="ECO:0000256" key="3">
    <source>
        <dbReference type="ARBA" id="ARBA00022723"/>
    </source>
</evidence>
<dbReference type="GO" id="GO:0005524">
    <property type="term" value="F:ATP binding"/>
    <property type="evidence" value="ECO:0007669"/>
    <property type="project" value="UniProtKB-KW"/>
</dbReference>
<accession>A0A7G9YGA0</accession>
<evidence type="ECO:0000256" key="1">
    <source>
        <dbReference type="ARBA" id="ARBA00001966"/>
    </source>
</evidence>
<dbReference type="GO" id="GO:0016874">
    <property type="term" value="F:ligase activity"/>
    <property type="evidence" value="ECO:0007669"/>
    <property type="project" value="UniProtKB-KW"/>
</dbReference>
<dbReference type="EC" id="6.3.3.7" evidence="8"/>
<dbReference type="PIRSF" id="PIRSF000363">
    <property type="entry name" value="Nitrogenase_iron"/>
    <property type="match status" value="1"/>
</dbReference>
<dbReference type="Gene3D" id="3.40.50.300">
    <property type="entry name" value="P-loop containing nucleotide triphosphate hydrolases"/>
    <property type="match status" value="1"/>
</dbReference>
<evidence type="ECO:0000256" key="5">
    <source>
        <dbReference type="ARBA" id="ARBA00022840"/>
    </source>
</evidence>
<dbReference type="PROSITE" id="PS51026">
    <property type="entry name" value="NIFH_FRXC_3"/>
    <property type="match status" value="1"/>
</dbReference>
<dbReference type="EMBL" id="MT631238">
    <property type="protein sequence ID" value="QNO47034.1"/>
    <property type="molecule type" value="Genomic_DNA"/>
</dbReference>
<evidence type="ECO:0000256" key="6">
    <source>
        <dbReference type="ARBA" id="ARBA00023004"/>
    </source>
</evidence>
<gene>
    <name evidence="8" type="primary">cfbC</name>
    <name evidence="8" type="ORF">LBHKAHFG_00015</name>
</gene>
<keyword evidence="6" id="KW-0408">Iron</keyword>
<dbReference type="InterPro" id="IPR030655">
    <property type="entry name" value="NifH/chlL_CS"/>
</dbReference>
<evidence type="ECO:0000256" key="4">
    <source>
        <dbReference type="ARBA" id="ARBA00022741"/>
    </source>
</evidence>
<dbReference type="SUPFAM" id="SSF52540">
    <property type="entry name" value="P-loop containing nucleoside triphosphate hydrolases"/>
    <property type="match status" value="1"/>
</dbReference>
<keyword evidence="7" id="KW-0411">Iron-sulfur</keyword>
<dbReference type="PRINTS" id="PR00091">
    <property type="entry name" value="NITROGNASEII"/>
</dbReference>
<evidence type="ECO:0000313" key="8">
    <source>
        <dbReference type="EMBL" id="QNO47034.1"/>
    </source>
</evidence>
<name>A0A7G9YGA0_9EURY</name>
<evidence type="ECO:0000256" key="7">
    <source>
        <dbReference type="ARBA" id="ARBA00023014"/>
    </source>
</evidence>